<dbReference type="InterPro" id="IPR001919">
    <property type="entry name" value="CBD2"/>
</dbReference>
<dbReference type="InterPro" id="IPR008965">
    <property type="entry name" value="CBM2/CBM3_carb-bd_dom_sf"/>
</dbReference>
<sequence>MIQDSTWNGGYCNSVQVTNTGTVSGTWSISLTVTGTVNNAWNVTWSQSGTTLQASGVDFNRTLAAGATAEFGYCAAS</sequence>
<evidence type="ECO:0000259" key="1">
    <source>
        <dbReference type="PROSITE" id="PS51173"/>
    </source>
</evidence>
<gene>
    <name evidence="2" type="ORF">BXO512_19800</name>
</gene>
<proteinExistence type="predicted"/>
<dbReference type="SUPFAM" id="SSF49384">
    <property type="entry name" value="Carbohydrate-binding domain"/>
    <property type="match status" value="1"/>
</dbReference>
<dbReference type="InterPro" id="IPR012291">
    <property type="entry name" value="CBM2_carb-bd_dom_sf"/>
</dbReference>
<dbReference type="PROSITE" id="PS51173">
    <property type="entry name" value="CBM2"/>
    <property type="match status" value="1"/>
</dbReference>
<dbReference type="AlphaFoldDB" id="A0A854CHE2"/>
<dbReference type="EMBL" id="JXEA01000344">
    <property type="protein sequence ID" value="OLG86317.1"/>
    <property type="molecule type" value="Genomic_DNA"/>
</dbReference>
<evidence type="ECO:0000313" key="2">
    <source>
        <dbReference type="EMBL" id="OLG86317.1"/>
    </source>
</evidence>
<dbReference type="Pfam" id="PF00553">
    <property type="entry name" value="CBM_2"/>
    <property type="match status" value="1"/>
</dbReference>
<dbReference type="GO" id="GO:0005975">
    <property type="term" value="P:carbohydrate metabolic process"/>
    <property type="evidence" value="ECO:0007669"/>
    <property type="project" value="InterPro"/>
</dbReference>
<dbReference type="SMART" id="SM00637">
    <property type="entry name" value="CBD_II"/>
    <property type="match status" value="1"/>
</dbReference>
<feature type="domain" description="CBM2" evidence="1">
    <location>
        <begin position="1"/>
        <end position="77"/>
    </location>
</feature>
<reference evidence="2" key="1">
    <citation type="submission" date="2015-01" db="EMBL/GenBank/DDBJ databases">
        <title>Population genomics of rice bacterial leaf blight strains from India.</title>
        <authorList>
            <person name="Midha S."/>
            <person name="Anil M.G."/>
            <person name="Mishra D."/>
            <person name="Brahma K."/>
            <person name="Laha G.S."/>
            <person name="Sundaram R.M."/>
            <person name="Sonti R.V."/>
            <person name="Patil P.B."/>
        </authorList>
    </citation>
    <scope>NUCLEOTIDE SEQUENCE</scope>
    <source>
        <strain evidence="2">BXO512</strain>
    </source>
</reference>
<dbReference type="GO" id="GO:0030247">
    <property type="term" value="F:polysaccharide binding"/>
    <property type="evidence" value="ECO:0007669"/>
    <property type="project" value="UniProtKB-UniRule"/>
</dbReference>
<comment type="caution">
    <text evidence="2">The sequence shown here is derived from an EMBL/GenBank/DDBJ whole genome shotgun (WGS) entry which is preliminary data.</text>
</comment>
<protein>
    <recommendedName>
        <fullName evidence="1">CBM2 domain-containing protein</fullName>
    </recommendedName>
</protein>
<dbReference type="Gene3D" id="2.60.40.290">
    <property type="match status" value="1"/>
</dbReference>
<accession>A0A854CHE2</accession>
<name>A0A854CHE2_XANOO</name>
<dbReference type="GO" id="GO:0004553">
    <property type="term" value="F:hydrolase activity, hydrolyzing O-glycosyl compounds"/>
    <property type="evidence" value="ECO:0007669"/>
    <property type="project" value="InterPro"/>
</dbReference>
<organism evidence="2">
    <name type="scientific">Xanthomonas oryzae pv. oryzae</name>
    <dbReference type="NCBI Taxonomy" id="64187"/>
    <lineage>
        <taxon>Bacteria</taxon>
        <taxon>Pseudomonadati</taxon>
        <taxon>Pseudomonadota</taxon>
        <taxon>Gammaproteobacteria</taxon>
        <taxon>Lysobacterales</taxon>
        <taxon>Lysobacteraceae</taxon>
        <taxon>Xanthomonas</taxon>
    </lineage>
</organism>